<proteinExistence type="predicted"/>
<dbReference type="AlphaFoldDB" id="A0A1M6IS66"/>
<accession>A0A1M6IS66</accession>
<dbReference type="EMBL" id="FQZT01000007">
    <property type="protein sequence ID" value="SHJ37316.1"/>
    <property type="molecule type" value="Genomic_DNA"/>
</dbReference>
<dbReference type="PROSITE" id="PS51257">
    <property type="entry name" value="PROKAR_LIPOPROTEIN"/>
    <property type="match status" value="1"/>
</dbReference>
<dbReference type="Proteomes" id="UP000184171">
    <property type="component" value="Unassembled WGS sequence"/>
</dbReference>
<reference evidence="3 4" key="1">
    <citation type="submission" date="2016-11" db="EMBL/GenBank/DDBJ databases">
        <authorList>
            <person name="Jaros S."/>
            <person name="Januszkiewicz K."/>
            <person name="Wedrychowicz H."/>
        </authorList>
    </citation>
    <scope>NUCLEOTIDE SEQUENCE [LARGE SCALE GENOMIC DNA]</scope>
    <source>
        <strain evidence="3 4">DSM 5091</strain>
    </source>
</reference>
<keyword evidence="4" id="KW-1185">Reference proteome</keyword>
<feature type="signal peptide" evidence="1">
    <location>
        <begin position="1"/>
        <end position="23"/>
    </location>
</feature>
<dbReference type="OrthoDB" id="5405530at2"/>
<evidence type="ECO:0000313" key="3">
    <source>
        <dbReference type="EMBL" id="SHJ37316.1"/>
    </source>
</evidence>
<evidence type="ECO:0000256" key="1">
    <source>
        <dbReference type="SAM" id="SignalP"/>
    </source>
</evidence>
<keyword evidence="1" id="KW-0732">Signal</keyword>
<gene>
    <name evidence="3" type="ORF">SAMN02745165_02225</name>
</gene>
<sequence>MKSKLLTLIVLCAFLCACAPHQALIQSEPPGAVVTIDGKEIGETPVRYDYALSSGSQHQVTISQQGYEQVDLTIKADKTDSGAMKRWLAAGVVWSPLWLGTLFTKKLKESYLFVMKRSSPQMTAKLDVEP</sequence>
<dbReference type="Pfam" id="PF08308">
    <property type="entry name" value="PEGA"/>
    <property type="match status" value="1"/>
</dbReference>
<name>A0A1M6IS66_MALRU</name>
<organism evidence="3 4">
    <name type="scientific">Malonomonas rubra DSM 5091</name>
    <dbReference type="NCBI Taxonomy" id="1122189"/>
    <lineage>
        <taxon>Bacteria</taxon>
        <taxon>Pseudomonadati</taxon>
        <taxon>Thermodesulfobacteriota</taxon>
        <taxon>Desulfuromonadia</taxon>
        <taxon>Desulfuromonadales</taxon>
        <taxon>Geopsychrobacteraceae</taxon>
        <taxon>Malonomonas</taxon>
    </lineage>
</organism>
<protein>
    <submittedName>
        <fullName evidence="3">PEGA domain-containing protein</fullName>
    </submittedName>
</protein>
<feature type="domain" description="PEGA" evidence="2">
    <location>
        <begin position="25"/>
        <end position="78"/>
    </location>
</feature>
<feature type="chain" id="PRO_5012025439" evidence="1">
    <location>
        <begin position="24"/>
        <end position="130"/>
    </location>
</feature>
<dbReference type="RefSeq" id="WP_072908800.1">
    <property type="nucleotide sequence ID" value="NZ_FQZT01000007.1"/>
</dbReference>
<evidence type="ECO:0000313" key="4">
    <source>
        <dbReference type="Proteomes" id="UP000184171"/>
    </source>
</evidence>
<dbReference type="InterPro" id="IPR013229">
    <property type="entry name" value="PEGA"/>
</dbReference>
<evidence type="ECO:0000259" key="2">
    <source>
        <dbReference type="Pfam" id="PF08308"/>
    </source>
</evidence>